<dbReference type="Proteomes" id="UP000887581">
    <property type="component" value="Unplaced"/>
</dbReference>
<accession>A0A915PK63</accession>
<dbReference type="WBParaSite" id="sdigi.contig205.g6096.t1">
    <property type="protein sequence ID" value="sdigi.contig205.g6096.t1"/>
    <property type="gene ID" value="sdigi.contig205.g6096"/>
</dbReference>
<organism evidence="1 2">
    <name type="scientific">Setaria digitata</name>
    <dbReference type="NCBI Taxonomy" id="48799"/>
    <lineage>
        <taxon>Eukaryota</taxon>
        <taxon>Metazoa</taxon>
        <taxon>Ecdysozoa</taxon>
        <taxon>Nematoda</taxon>
        <taxon>Chromadorea</taxon>
        <taxon>Rhabditida</taxon>
        <taxon>Spirurina</taxon>
        <taxon>Spiruromorpha</taxon>
        <taxon>Filarioidea</taxon>
        <taxon>Setariidae</taxon>
        <taxon>Setaria</taxon>
    </lineage>
</organism>
<sequence length="379" mass="43960">MDEGIWENCDQFLVWARHQKIVPFRERVLLWRVKNYKRMGQNADQVIDEAGQLVLVKRKEAFGTMGPAVLEVLFDENPFGQLIATLKEANTELVRGFLSDLRYLLVSEADVNMADITFLISNATLLTAFSYRSRKNGTGDEDFERLFPALSDAQIRLIDLNGSCSQKEIELVIKKLNIGLVRFHRYPGIDVKVFENTKAINSAVEFVVAQGVHPNADNSGMRFLKHLRNVFPAMKNLYWDWSMMMPTLTHVNDEVRACLDQLVQLYKEMQMNLLAILFFMSSEGSDEVITQIWSYLETFNLPNASMNKIFRDDKPHYHPPYMLFLAGTSEKIGRLERIICDNRIVEPDLRHFLYVQNRTIQVHNPDNTYEFMGFDWKKA</sequence>
<evidence type="ECO:0000313" key="2">
    <source>
        <dbReference type="WBParaSite" id="sdigi.contig205.g6096.t1"/>
    </source>
</evidence>
<name>A0A915PK63_9BILA</name>
<dbReference type="AlphaFoldDB" id="A0A915PK63"/>
<reference evidence="2" key="1">
    <citation type="submission" date="2022-11" db="UniProtKB">
        <authorList>
            <consortium name="WormBaseParasite"/>
        </authorList>
    </citation>
    <scope>IDENTIFICATION</scope>
</reference>
<protein>
    <submittedName>
        <fullName evidence="2">Uncharacterized protein</fullName>
    </submittedName>
</protein>
<evidence type="ECO:0000313" key="1">
    <source>
        <dbReference type="Proteomes" id="UP000887581"/>
    </source>
</evidence>
<keyword evidence="1" id="KW-1185">Reference proteome</keyword>
<proteinExistence type="predicted"/>